<dbReference type="InterPro" id="IPR025500">
    <property type="entry name" value="DUF4390"/>
</dbReference>
<protein>
    <recommendedName>
        <fullName evidence="2">Proline rich signal peptide protein</fullName>
    </recommendedName>
</protein>
<gene>
    <name evidence="1" type="ORF">MNBD_GAMMA04-597</name>
</gene>
<dbReference type="AlphaFoldDB" id="A0A3B0WUM6"/>
<dbReference type="Pfam" id="PF14334">
    <property type="entry name" value="DUF4390"/>
    <property type="match status" value="1"/>
</dbReference>
<accession>A0A3B0WUM6</accession>
<name>A0A3B0WUM6_9ZZZZ</name>
<sequence>MKKTHDRFLSSWRFLALLIFILCAQTSFVWAKDAIHFSDLKEIIQDQKLALNAKIDFKLPEQVVSAIHHDISILFKTEIILLEEKPLLGMTFERVQKSIEYHTELYAYGVNRYYVLYNHRNHKRQTFQTLEEALQTLGTLQTLPVINLAELHPEQTYFLKIRVSLDKWRLPPPLLIDALLEPYWQLDSGWQVFKIRTQKSWQ</sequence>
<reference evidence="1" key="1">
    <citation type="submission" date="2018-06" db="EMBL/GenBank/DDBJ databases">
        <authorList>
            <person name="Zhirakovskaya E."/>
        </authorList>
    </citation>
    <scope>NUCLEOTIDE SEQUENCE</scope>
</reference>
<evidence type="ECO:0000313" key="1">
    <source>
        <dbReference type="EMBL" id="VAW48026.1"/>
    </source>
</evidence>
<proteinExistence type="predicted"/>
<evidence type="ECO:0008006" key="2">
    <source>
        <dbReference type="Google" id="ProtNLM"/>
    </source>
</evidence>
<dbReference type="EMBL" id="UOFB01000232">
    <property type="protein sequence ID" value="VAW48026.1"/>
    <property type="molecule type" value="Genomic_DNA"/>
</dbReference>
<organism evidence="1">
    <name type="scientific">hydrothermal vent metagenome</name>
    <dbReference type="NCBI Taxonomy" id="652676"/>
    <lineage>
        <taxon>unclassified sequences</taxon>
        <taxon>metagenomes</taxon>
        <taxon>ecological metagenomes</taxon>
    </lineage>
</organism>